<organism evidence="2 3">
    <name type="scientific">Streptomyces niphimycinicus</name>
    <dbReference type="NCBI Taxonomy" id="2842201"/>
    <lineage>
        <taxon>Bacteria</taxon>
        <taxon>Bacillati</taxon>
        <taxon>Actinomycetota</taxon>
        <taxon>Actinomycetes</taxon>
        <taxon>Kitasatosporales</taxon>
        <taxon>Streptomycetaceae</taxon>
        <taxon>Streptomyces</taxon>
    </lineage>
</organism>
<feature type="region of interest" description="Disordered" evidence="1">
    <location>
        <begin position="194"/>
        <end position="215"/>
    </location>
</feature>
<accession>A0ABS6CLD2</accession>
<keyword evidence="3" id="KW-1185">Reference proteome</keyword>
<reference evidence="2 3" key="1">
    <citation type="submission" date="2021-06" db="EMBL/GenBank/DDBJ databases">
        <authorList>
            <person name="Pan X."/>
        </authorList>
    </citation>
    <scope>NUCLEOTIDE SEQUENCE [LARGE SCALE GENOMIC DNA]</scope>
    <source>
        <strain evidence="2 3">4503</strain>
    </source>
</reference>
<evidence type="ECO:0000313" key="3">
    <source>
        <dbReference type="Proteomes" id="UP000720508"/>
    </source>
</evidence>
<proteinExistence type="predicted"/>
<evidence type="ECO:0000256" key="1">
    <source>
        <dbReference type="SAM" id="MobiDB-lite"/>
    </source>
</evidence>
<dbReference type="EMBL" id="JAHLEM010000330">
    <property type="protein sequence ID" value="MBU3867670.1"/>
    <property type="molecule type" value="Genomic_DNA"/>
</dbReference>
<name>A0ABS6CLD2_9ACTN</name>
<evidence type="ECO:0008006" key="4">
    <source>
        <dbReference type="Google" id="ProtNLM"/>
    </source>
</evidence>
<sequence length="252" mass="25839">MATDTPGAARITATAVRHSEHTMPRLPQDTAELPRMPLAVRDVLGPELLATARQALATAGIGADDARTLGCVTASHRATAATAAYIAEVLDGPGPRWLAPECFLHYSPHSLTGLLCIELELDGTAVTLTGPSGGVDALGYAAAMVSSGQLRRVLVATAHWTPPAGPESTGPLPLRTAAVVLDGADGWGSVSDWHPGGGHPAVHEARDAPDAERADTSEAFAALADWHALRPDAPVELHGGGSRLLLHPGGSA</sequence>
<gene>
    <name evidence="2" type="ORF">KN815_27510</name>
</gene>
<feature type="compositionally biased region" description="Basic and acidic residues" evidence="1">
    <location>
        <begin position="201"/>
        <end position="215"/>
    </location>
</feature>
<protein>
    <recommendedName>
        <fullName evidence="4">Beta-ketoacyl synthase N-terminal domain-containing protein</fullName>
    </recommendedName>
</protein>
<evidence type="ECO:0000313" key="2">
    <source>
        <dbReference type="EMBL" id="MBU3867670.1"/>
    </source>
</evidence>
<comment type="caution">
    <text evidence="2">The sequence shown here is derived from an EMBL/GenBank/DDBJ whole genome shotgun (WGS) entry which is preliminary data.</text>
</comment>
<dbReference type="RefSeq" id="WP_216344605.1">
    <property type="nucleotide sequence ID" value="NZ_JAHLEM010000330.1"/>
</dbReference>
<dbReference type="Proteomes" id="UP000720508">
    <property type="component" value="Unassembled WGS sequence"/>
</dbReference>